<reference evidence="3 4" key="1">
    <citation type="journal article" date="2015" name="Genome Announc.">
        <title>Expanding the biotechnology potential of lactobacilli through comparative genomics of 213 strains and associated genera.</title>
        <authorList>
            <person name="Sun Z."/>
            <person name="Harris H.M."/>
            <person name="McCann A."/>
            <person name="Guo C."/>
            <person name="Argimon S."/>
            <person name="Zhang W."/>
            <person name="Yang X."/>
            <person name="Jeffery I.B."/>
            <person name="Cooney J.C."/>
            <person name="Kagawa T.F."/>
            <person name="Liu W."/>
            <person name="Song Y."/>
            <person name="Salvetti E."/>
            <person name="Wrobel A."/>
            <person name="Rasinkangas P."/>
            <person name="Parkhill J."/>
            <person name="Rea M.C."/>
            <person name="O'Sullivan O."/>
            <person name="Ritari J."/>
            <person name="Douillard F.P."/>
            <person name="Paul Ross R."/>
            <person name="Yang R."/>
            <person name="Briner A.E."/>
            <person name="Felis G.E."/>
            <person name="de Vos W.M."/>
            <person name="Barrangou R."/>
            <person name="Klaenhammer T.R."/>
            <person name="Caufield P.W."/>
            <person name="Cui Y."/>
            <person name="Zhang H."/>
            <person name="O'Toole P.W."/>
        </authorList>
    </citation>
    <scope>NUCLEOTIDE SEQUENCE [LARGE SCALE GENOMIC DNA]</scope>
    <source>
        <strain evidence="3 4">DSM 21116</strain>
    </source>
</reference>
<dbReference type="InterPro" id="IPR036265">
    <property type="entry name" value="HIT-like_sf"/>
</dbReference>
<dbReference type="InterPro" id="IPR011146">
    <property type="entry name" value="HIT-like"/>
</dbReference>
<comment type="caution">
    <text evidence="1">Lacks conserved residue(s) required for the propagation of feature annotation.</text>
</comment>
<dbReference type="GO" id="GO:0003824">
    <property type="term" value="F:catalytic activity"/>
    <property type="evidence" value="ECO:0007669"/>
    <property type="project" value="InterPro"/>
</dbReference>
<dbReference type="PATRIC" id="fig|1423729.3.peg.955"/>
<dbReference type="STRING" id="1423729.FC80_GL000944"/>
<dbReference type="EMBL" id="AYZE01000014">
    <property type="protein sequence ID" value="KRM90949.1"/>
    <property type="molecule type" value="Genomic_DNA"/>
</dbReference>
<dbReference type="Proteomes" id="UP000051131">
    <property type="component" value="Unassembled WGS sequence"/>
</dbReference>
<organism evidence="3 4">
    <name type="scientific">Liquorilactobacillus cacaonum DSM 21116</name>
    <dbReference type="NCBI Taxonomy" id="1423729"/>
    <lineage>
        <taxon>Bacteria</taxon>
        <taxon>Bacillati</taxon>
        <taxon>Bacillota</taxon>
        <taxon>Bacilli</taxon>
        <taxon>Lactobacillales</taxon>
        <taxon>Lactobacillaceae</taxon>
        <taxon>Liquorilactobacillus</taxon>
    </lineage>
</organism>
<evidence type="ECO:0000313" key="4">
    <source>
        <dbReference type="Proteomes" id="UP000051131"/>
    </source>
</evidence>
<evidence type="ECO:0000313" key="3">
    <source>
        <dbReference type="EMBL" id="KRM90949.1"/>
    </source>
</evidence>
<keyword evidence="4" id="KW-1185">Reference proteome</keyword>
<sequence length="159" mass="18427">MLLIKKLLGEIKMSQWYENRIDSAINGTNPMVMAELEGGYAVFGDVQFLPGYSVLLPKRNVSSLNDLNINERTCFLRDMSILGDAVLYACKAKRINYDILGNTDGFLHAHVFPRYSTENPQRLKKPVWLYSPDYWTNPKYSYNPQKHDQIRKTITDYLI</sequence>
<dbReference type="Gene3D" id="3.30.428.10">
    <property type="entry name" value="HIT-like"/>
    <property type="match status" value="1"/>
</dbReference>
<evidence type="ECO:0000256" key="1">
    <source>
        <dbReference type="PROSITE-ProRule" id="PRU00464"/>
    </source>
</evidence>
<accession>A0A0R2CHY9</accession>
<name>A0A0R2CHY9_9LACO</name>
<gene>
    <name evidence="3" type="ORF">FC80_GL000944</name>
</gene>
<evidence type="ECO:0000259" key="2">
    <source>
        <dbReference type="PROSITE" id="PS51084"/>
    </source>
</evidence>
<comment type="caution">
    <text evidence="3">The sequence shown here is derived from an EMBL/GenBank/DDBJ whole genome shotgun (WGS) entry which is preliminary data.</text>
</comment>
<protein>
    <recommendedName>
        <fullName evidence="2">HIT domain-containing protein</fullName>
    </recommendedName>
</protein>
<proteinExistence type="predicted"/>
<dbReference type="PROSITE" id="PS51084">
    <property type="entry name" value="HIT_2"/>
    <property type="match status" value="1"/>
</dbReference>
<dbReference type="SUPFAM" id="SSF54197">
    <property type="entry name" value="HIT-like"/>
    <property type="match status" value="1"/>
</dbReference>
<dbReference type="AlphaFoldDB" id="A0A0R2CHY9"/>
<feature type="domain" description="HIT" evidence="2">
    <location>
        <begin position="20"/>
        <end position="122"/>
    </location>
</feature>